<feature type="transmembrane region" description="Helical" evidence="5">
    <location>
        <begin position="6"/>
        <end position="29"/>
    </location>
</feature>
<dbReference type="Proteomes" id="UP000264693">
    <property type="component" value="Chromosome"/>
</dbReference>
<dbReference type="Pfam" id="PF02535">
    <property type="entry name" value="Zip"/>
    <property type="match status" value="1"/>
</dbReference>
<sequence>MSIISSIIIFSLLSGITVFFGGLLAFFFEKKFKKGFLKEEIIHLFIAFGTGIMLSAISFVLVPHGLEKTHILIAIFLILLGGIIFYYLDGYIQKKAKHTAQIMAMLLDFIPESIALGALFAYDYKLGMVLALFIALQNLPESFNSYLELRSSGFKIKKLLIILFLLSFIGVIFSLLGYYLLSENPFITSALMLFASGGILYLIFQDIAPSLKYKNNRLIAIGVNIGFIVGIYGNSFT</sequence>
<feature type="transmembrane region" description="Helical" evidence="5">
    <location>
        <begin position="159"/>
        <end position="180"/>
    </location>
</feature>
<gene>
    <name evidence="6" type="ORF">AMRN_1687</name>
</gene>
<keyword evidence="4 5" id="KW-0472">Membrane</keyword>
<comment type="subcellular location">
    <subcellularLocation>
        <location evidence="1">Membrane</location>
        <topology evidence="1">Multi-pass membrane protein</topology>
    </subcellularLocation>
</comment>
<evidence type="ECO:0000256" key="1">
    <source>
        <dbReference type="ARBA" id="ARBA00004141"/>
    </source>
</evidence>
<dbReference type="KEGG" id="amar:AMRN_1687"/>
<dbReference type="EMBL" id="CP032101">
    <property type="protein sequence ID" value="AXX87419.1"/>
    <property type="molecule type" value="Genomic_DNA"/>
</dbReference>
<evidence type="ECO:0000256" key="2">
    <source>
        <dbReference type="ARBA" id="ARBA00022692"/>
    </source>
</evidence>
<keyword evidence="3 5" id="KW-1133">Transmembrane helix</keyword>
<feature type="transmembrane region" description="Helical" evidence="5">
    <location>
        <begin position="186"/>
        <end position="204"/>
    </location>
</feature>
<name>A0A347TLE1_9BACT</name>
<feature type="transmembrane region" description="Helical" evidence="5">
    <location>
        <begin position="216"/>
        <end position="233"/>
    </location>
</feature>
<dbReference type="InterPro" id="IPR003689">
    <property type="entry name" value="ZIP"/>
</dbReference>
<protein>
    <submittedName>
        <fullName evidence="6">Putative zinc transporter</fullName>
    </submittedName>
</protein>
<feature type="transmembrane region" description="Helical" evidence="5">
    <location>
        <begin position="69"/>
        <end position="88"/>
    </location>
</feature>
<evidence type="ECO:0000256" key="3">
    <source>
        <dbReference type="ARBA" id="ARBA00022989"/>
    </source>
</evidence>
<evidence type="ECO:0000313" key="6">
    <source>
        <dbReference type="EMBL" id="AXX87419.1"/>
    </source>
</evidence>
<feature type="transmembrane region" description="Helical" evidence="5">
    <location>
        <begin position="41"/>
        <end position="63"/>
    </location>
</feature>
<accession>A0A347TLE1</accession>
<evidence type="ECO:0000256" key="4">
    <source>
        <dbReference type="ARBA" id="ARBA00023136"/>
    </source>
</evidence>
<organism evidence="6 7">
    <name type="scientific">Malaciobacter marinus</name>
    <dbReference type="NCBI Taxonomy" id="505249"/>
    <lineage>
        <taxon>Bacteria</taxon>
        <taxon>Pseudomonadati</taxon>
        <taxon>Campylobacterota</taxon>
        <taxon>Epsilonproteobacteria</taxon>
        <taxon>Campylobacterales</taxon>
        <taxon>Arcobacteraceae</taxon>
        <taxon>Malaciobacter</taxon>
    </lineage>
</organism>
<keyword evidence="2 5" id="KW-0812">Transmembrane</keyword>
<dbReference type="AlphaFoldDB" id="A0A347TLE1"/>
<dbReference type="GO" id="GO:0016020">
    <property type="term" value="C:membrane"/>
    <property type="evidence" value="ECO:0007669"/>
    <property type="project" value="UniProtKB-SubCell"/>
</dbReference>
<dbReference type="RefSeq" id="WP_191282103.1">
    <property type="nucleotide sequence ID" value="NZ_CP032101.1"/>
</dbReference>
<evidence type="ECO:0000313" key="7">
    <source>
        <dbReference type="Proteomes" id="UP000264693"/>
    </source>
</evidence>
<evidence type="ECO:0000256" key="5">
    <source>
        <dbReference type="SAM" id="Phobius"/>
    </source>
</evidence>
<dbReference type="GO" id="GO:0046873">
    <property type="term" value="F:metal ion transmembrane transporter activity"/>
    <property type="evidence" value="ECO:0007669"/>
    <property type="project" value="InterPro"/>
</dbReference>
<proteinExistence type="predicted"/>
<reference evidence="6 7" key="1">
    <citation type="submission" date="2018-08" db="EMBL/GenBank/DDBJ databases">
        <title>Complete genome of the Arcobacter marinus type strain JCM 15502.</title>
        <authorList>
            <person name="Miller W.G."/>
            <person name="Yee E."/>
            <person name="Huynh S."/>
            <person name="Parker C.T."/>
        </authorList>
    </citation>
    <scope>NUCLEOTIDE SEQUENCE [LARGE SCALE GENOMIC DNA]</scope>
    <source>
        <strain evidence="6 7">JCM 15502</strain>
    </source>
</reference>